<sequence length="473" mass="52594">MSLLTRRAVLAHGAGLALAANLPSWAEAPAPVADTFLADLERRTFDFFWETTDARTGLAPDRWPTPSFASIAAIGFALSAYPVGVARGYVTRNQARDRTLTTLRFLAQLPQGPAKTGVAGHKGFFYHFLDMKEGLRFAQCELSTVDTALLLMGALHAQSYFDGEQPEEASIRSLVDELYGRVDWAWAQVRPPSIGHGWTPEKGFIPSDWKGYNEAMMVYLLALGSPTRPVKPEAYDAWLSTYDAHSWGESHGQTLLRFPPLFGHQFTHCWVDFRGIRDAYMRAKGLDYFENSRRATYVQRDYAAANPLGWQGYSAEVWGVSASDGPADIKLNYTTTTGKTEKRRFISYAGRGMGLYDDGTLAPYAAGSSIAFAPEIVIPALMAIKERYPHTWGRYGFWDAFNPSFNYPDVRLTHGRIEPGKGWVDTDMLGIDQGPLLAMMGNHRGELIWSVMRKNPHLVRGLKKAGFTGGWLG</sequence>
<feature type="domain" description="Glycoamylase-like" evidence="2">
    <location>
        <begin position="207"/>
        <end position="456"/>
    </location>
</feature>
<dbReference type="RefSeq" id="WP_310272395.1">
    <property type="nucleotide sequence ID" value="NZ_JAVDXU010000005.1"/>
</dbReference>
<keyword evidence="1" id="KW-0732">Signal</keyword>
<dbReference type="PIRSF" id="PIRSF028431">
    <property type="entry name" value="UCP028431"/>
    <property type="match status" value="1"/>
</dbReference>
<protein>
    <recommendedName>
        <fullName evidence="2">Glycoamylase-like domain-containing protein</fullName>
    </recommendedName>
</protein>
<evidence type="ECO:0000313" key="3">
    <source>
        <dbReference type="EMBL" id="MDR7272736.1"/>
    </source>
</evidence>
<evidence type="ECO:0000259" key="2">
    <source>
        <dbReference type="Pfam" id="PF10091"/>
    </source>
</evidence>
<dbReference type="InterPro" id="IPR016883">
    <property type="entry name" value="UCP028431"/>
</dbReference>
<keyword evidence="4" id="KW-1185">Reference proteome</keyword>
<feature type="signal peptide" evidence="1">
    <location>
        <begin position="1"/>
        <end position="19"/>
    </location>
</feature>
<reference evidence="3 4" key="1">
    <citation type="submission" date="2023-07" db="EMBL/GenBank/DDBJ databases">
        <title>Sorghum-associated microbial communities from plants grown in Nebraska, USA.</title>
        <authorList>
            <person name="Schachtman D."/>
        </authorList>
    </citation>
    <scope>NUCLEOTIDE SEQUENCE [LARGE SCALE GENOMIC DNA]</scope>
    <source>
        <strain evidence="3 4">BE314</strain>
    </source>
</reference>
<dbReference type="EMBL" id="JAVDXU010000005">
    <property type="protein sequence ID" value="MDR7272736.1"/>
    <property type="molecule type" value="Genomic_DNA"/>
</dbReference>
<dbReference type="InterPro" id="IPR019282">
    <property type="entry name" value="Glycoamylase-like_cons_dom"/>
</dbReference>
<feature type="chain" id="PRO_5046904269" description="Glycoamylase-like domain-containing protein" evidence="1">
    <location>
        <begin position="20"/>
        <end position="473"/>
    </location>
</feature>
<dbReference type="PROSITE" id="PS51318">
    <property type="entry name" value="TAT"/>
    <property type="match status" value="1"/>
</dbReference>
<dbReference type="InterPro" id="IPR006311">
    <property type="entry name" value="TAT_signal"/>
</dbReference>
<comment type="caution">
    <text evidence="3">The sequence shown here is derived from an EMBL/GenBank/DDBJ whole genome shotgun (WGS) entry which is preliminary data.</text>
</comment>
<accession>A0ABU1YWT1</accession>
<dbReference type="Gene3D" id="1.50.10.140">
    <property type="match status" value="1"/>
</dbReference>
<organism evidence="3 4">
    <name type="scientific">Roseateles saccharophilus</name>
    <name type="common">Pseudomonas saccharophila</name>
    <dbReference type="NCBI Taxonomy" id="304"/>
    <lineage>
        <taxon>Bacteria</taxon>
        <taxon>Pseudomonadati</taxon>
        <taxon>Pseudomonadota</taxon>
        <taxon>Betaproteobacteria</taxon>
        <taxon>Burkholderiales</taxon>
        <taxon>Sphaerotilaceae</taxon>
        <taxon>Roseateles</taxon>
    </lineage>
</organism>
<proteinExistence type="predicted"/>
<evidence type="ECO:0000313" key="4">
    <source>
        <dbReference type="Proteomes" id="UP001180453"/>
    </source>
</evidence>
<dbReference type="Pfam" id="PF10091">
    <property type="entry name" value="Glycoamylase"/>
    <property type="match status" value="1"/>
</dbReference>
<name>A0ABU1YWT1_ROSSA</name>
<evidence type="ECO:0000256" key="1">
    <source>
        <dbReference type="SAM" id="SignalP"/>
    </source>
</evidence>
<dbReference type="Proteomes" id="UP001180453">
    <property type="component" value="Unassembled WGS sequence"/>
</dbReference>
<gene>
    <name evidence="3" type="ORF">J2X20_005419</name>
</gene>